<dbReference type="AlphaFoldDB" id="A0A4C1V3Y1"/>
<comment type="caution">
    <text evidence="2">The sequence shown here is derived from an EMBL/GenBank/DDBJ whole genome shotgun (WGS) entry which is preliminary data.</text>
</comment>
<evidence type="ECO:0000313" key="2">
    <source>
        <dbReference type="EMBL" id="GBP32972.1"/>
    </source>
</evidence>
<keyword evidence="3" id="KW-1185">Reference proteome</keyword>
<proteinExistence type="predicted"/>
<evidence type="ECO:0000313" key="3">
    <source>
        <dbReference type="Proteomes" id="UP000299102"/>
    </source>
</evidence>
<sequence length="88" mass="10287">MVQRGSGVVDDRRRRRDENEATEDRQPNLFSEKWIKEPPPLGASSYRAPLDKDTDRMSAVSMDKHGDDSAILPKIHHKFMNRILKERR</sequence>
<accession>A0A4C1V3Y1</accession>
<protein>
    <submittedName>
        <fullName evidence="2">Uncharacterized protein</fullName>
    </submittedName>
</protein>
<reference evidence="2 3" key="1">
    <citation type="journal article" date="2019" name="Commun. Biol.">
        <title>The bagworm genome reveals a unique fibroin gene that provides high tensile strength.</title>
        <authorList>
            <person name="Kono N."/>
            <person name="Nakamura H."/>
            <person name="Ohtoshi R."/>
            <person name="Tomita M."/>
            <person name="Numata K."/>
            <person name="Arakawa K."/>
        </authorList>
    </citation>
    <scope>NUCLEOTIDE SEQUENCE [LARGE SCALE GENOMIC DNA]</scope>
</reference>
<gene>
    <name evidence="2" type="ORF">EVAR_20153_1</name>
</gene>
<evidence type="ECO:0000256" key="1">
    <source>
        <dbReference type="SAM" id="MobiDB-lite"/>
    </source>
</evidence>
<feature type="compositionally biased region" description="Basic and acidic residues" evidence="1">
    <location>
        <begin position="9"/>
        <end position="26"/>
    </location>
</feature>
<organism evidence="2 3">
    <name type="scientific">Eumeta variegata</name>
    <name type="common">Bagworm moth</name>
    <name type="synonym">Eumeta japonica</name>
    <dbReference type="NCBI Taxonomy" id="151549"/>
    <lineage>
        <taxon>Eukaryota</taxon>
        <taxon>Metazoa</taxon>
        <taxon>Ecdysozoa</taxon>
        <taxon>Arthropoda</taxon>
        <taxon>Hexapoda</taxon>
        <taxon>Insecta</taxon>
        <taxon>Pterygota</taxon>
        <taxon>Neoptera</taxon>
        <taxon>Endopterygota</taxon>
        <taxon>Lepidoptera</taxon>
        <taxon>Glossata</taxon>
        <taxon>Ditrysia</taxon>
        <taxon>Tineoidea</taxon>
        <taxon>Psychidae</taxon>
        <taxon>Oiketicinae</taxon>
        <taxon>Eumeta</taxon>
    </lineage>
</organism>
<feature type="region of interest" description="Disordered" evidence="1">
    <location>
        <begin position="1"/>
        <end position="50"/>
    </location>
</feature>
<name>A0A4C1V3Y1_EUMVA</name>
<dbReference type="Proteomes" id="UP000299102">
    <property type="component" value="Unassembled WGS sequence"/>
</dbReference>
<dbReference type="EMBL" id="BGZK01000267">
    <property type="protein sequence ID" value="GBP32972.1"/>
    <property type="molecule type" value="Genomic_DNA"/>
</dbReference>